<dbReference type="InterPro" id="IPR002509">
    <property type="entry name" value="NODB_dom"/>
</dbReference>
<feature type="region of interest" description="Disordered" evidence="3">
    <location>
        <begin position="96"/>
        <end position="116"/>
    </location>
</feature>
<dbReference type="InterPro" id="IPR050248">
    <property type="entry name" value="Polysacc_deacetylase_ArnD"/>
</dbReference>
<keyword evidence="4" id="KW-1133">Transmembrane helix</keyword>
<keyword evidence="2" id="KW-0378">Hydrolase</keyword>
<evidence type="ECO:0000256" key="4">
    <source>
        <dbReference type="SAM" id="Phobius"/>
    </source>
</evidence>
<dbReference type="Pfam" id="PF01522">
    <property type="entry name" value="Polysacc_deac_1"/>
    <property type="match status" value="1"/>
</dbReference>
<dbReference type="PROSITE" id="PS51677">
    <property type="entry name" value="NODB"/>
    <property type="match status" value="1"/>
</dbReference>
<dbReference type="SUPFAM" id="SSF88713">
    <property type="entry name" value="Glycoside hydrolase/deacetylase"/>
    <property type="match status" value="1"/>
</dbReference>
<feature type="transmembrane region" description="Helical" evidence="4">
    <location>
        <begin position="6"/>
        <end position="24"/>
    </location>
</feature>
<sequence length="302" mass="35036">MMNKNILMIGILFGLVSLLIFWWLKSPLGTKAENMHISATYNEQQGYEQFVKQLPQQKWDKMNWNSPFYMNNGGLPRYIRDCEAYITVNEILVKQEEPKEEPKEEPQKEPIEKPQQEIQRKRIALTFDDGPNDKNTVQILSILQKYDVKATFFVIGLNVVKHPEIVKLAAQQGHEIASHTWSHKNLTKLTPAQMHDEIDRASNAIFEATGQYPTTYRPPYGAINANVRDEIKMKSILWNIDTMDWQHKTPAKTIENVKLHAKDGGVILMHDIHKETAEALEGVIQYLIQENYEFVTVEELYK</sequence>
<comment type="caution">
    <text evidence="6">The sequence shown here is derived from an EMBL/GenBank/DDBJ whole genome shotgun (WGS) entry which is preliminary data.</text>
</comment>
<dbReference type="PANTHER" id="PTHR10587:SF133">
    <property type="entry name" value="CHITIN DEACETYLASE 1-RELATED"/>
    <property type="match status" value="1"/>
</dbReference>
<evidence type="ECO:0000313" key="6">
    <source>
        <dbReference type="EMBL" id="MCH7323708.1"/>
    </source>
</evidence>
<dbReference type="InterPro" id="IPR011330">
    <property type="entry name" value="Glyco_hydro/deAcase_b/a-brl"/>
</dbReference>
<name>A0ABS9UI95_9BACL</name>
<evidence type="ECO:0000256" key="1">
    <source>
        <dbReference type="ARBA" id="ARBA00022723"/>
    </source>
</evidence>
<dbReference type="PANTHER" id="PTHR10587">
    <property type="entry name" value="GLYCOSYL TRANSFERASE-RELATED"/>
    <property type="match status" value="1"/>
</dbReference>
<evidence type="ECO:0000256" key="3">
    <source>
        <dbReference type="SAM" id="MobiDB-lite"/>
    </source>
</evidence>
<feature type="domain" description="NodB homology" evidence="5">
    <location>
        <begin position="121"/>
        <end position="295"/>
    </location>
</feature>
<accession>A0ABS9UI95</accession>
<gene>
    <name evidence="6" type="ORF">LZ480_17695</name>
</gene>
<dbReference type="RefSeq" id="WP_241370867.1">
    <property type="nucleotide sequence ID" value="NZ_JAKZFC010000009.1"/>
</dbReference>
<reference evidence="6 7" key="1">
    <citation type="submission" date="2022-03" db="EMBL/GenBank/DDBJ databases">
        <authorList>
            <person name="Jo J.-H."/>
            <person name="Im W.-T."/>
        </authorList>
    </citation>
    <scope>NUCLEOTIDE SEQUENCE [LARGE SCALE GENOMIC DNA]</scope>
    <source>
        <strain evidence="6 7">MA9</strain>
    </source>
</reference>
<dbReference type="Proteomes" id="UP001316087">
    <property type="component" value="Unassembled WGS sequence"/>
</dbReference>
<organism evidence="6 7">
    <name type="scientific">Solibacillus palustris</name>
    <dbReference type="NCBI Taxonomy" id="2908203"/>
    <lineage>
        <taxon>Bacteria</taxon>
        <taxon>Bacillati</taxon>
        <taxon>Bacillota</taxon>
        <taxon>Bacilli</taxon>
        <taxon>Bacillales</taxon>
        <taxon>Caryophanaceae</taxon>
        <taxon>Solibacillus</taxon>
    </lineage>
</organism>
<keyword evidence="4" id="KW-0472">Membrane</keyword>
<keyword evidence="7" id="KW-1185">Reference proteome</keyword>
<keyword evidence="4" id="KW-0812">Transmembrane</keyword>
<protein>
    <submittedName>
        <fullName evidence="6">Polysaccharide deacetylase family protein</fullName>
    </submittedName>
</protein>
<evidence type="ECO:0000256" key="2">
    <source>
        <dbReference type="ARBA" id="ARBA00022801"/>
    </source>
</evidence>
<proteinExistence type="predicted"/>
<dbReference type="Gene3D" id="3.20.20.370">
    <property type="entry name" value="Glycoside hydrolase/deacetylase"/>
    <property type="match status" value="1"/>
</dbReference>
<evidence type="ECO:0000259" key="5">
    <source>
        <dbReference type="PROSITE" id="PS51677"/>
    </source>
</evidence>
<dbReference type="EMBL" id="JAKZFC010000009">
    <property type="protein sequence ID" value="MCH7323708.1"/>
    <property type="molecule type" value="Genomic_DNA"/>
</dbReference>
<evidence type="ECO:0000313" key="7">
    <source>
        <dbReference type="Proteomes" id="UP001316087"/>
    </source>
</evidence>
<keyword evidence="1" id="KW-0479">Metal-binding</keyword>
<dbReference type="CDD" id="cd10954">
    <property type="entry name" value="CE4_CtAXE_like"/>
    <property type="match status" value="1"/>
</dbReference>